<sequence length="652" mass="76019">MLTKFDNKSNILQKKETREILPENESGHDLLEELPKNQLYEKSDSLTNEFGLPKSIEDDKRYIKTSQAFPCEYFKHKEILQKSESLERKDIPTFGDAFGDKASDISMPQQNFCMNLSQDFMLTNSKENERSSFILKSEKDTISMKQGGFSCTSVLKCKDTASCKSHNQIYMNSSSNCYAKSESGESLHLFRKMTKDTFSLSDGTSEKSYNMFILDKRSEVLHLGNQDFESQFNNRNLVCGSSFCQNSKRLQGSNNQQESSDKVEIACDLSNSVENIDFIFCDLSQTPFNLPEINDVEFDHDIFDRIMESSVIKNKETSEQNECKIKHQIPSISDMVSCSIFKNRSGSHNSKKIFINVGDKYDGERAWKKIYQLSSHLQKCSREELISYVARIKKNQNMRGSKRNDCSSQRTPDSSLFEYKAPILSSKSSIVYPCRLQQRIFRMFWKCFKLDFEEFLKTKNIIFNRVAKDMSQDTFNDFLIEFLDYYYPNILEKLDDEVLEKVMETMTLFILKDRHRKDYKITEGLDFESWNSLVNKPKSEKFIEFFSLPENSFIYCFFFYKECKYLVEDPRNSVCRKNSKDSKESLSLFNQMHELFNEFQIFIPSEVRQEIAESTALYLQRIRLLGLSASWDRSSYTNLPTGVCTCNFPSQS</sequence>
<name>A0AAD1Y478_EUPCR</name>
<organism evidence="2 3">
    <name type="scientific">Euplotes crassus</name>
    <dbReference type="NCBI Taxonomy" id="5936"/>
    <lineage>
        <taxon>Eukaryota</taxon>
        <taxon>Sar</taxon>
        <taxon>Alveolata</taxon>
        <taxon>Ciliophora</taxon>
        <taxon>Intramacronucleata</taxon>
        <taxon>Spirotrichea</taxon>
        <taxon>Hypotrichia</taxon>
        <taxon>Euplotida</taxon>
        <taxon>Euplotidae</taxon>
        <taxon>Moneuplotes</taxon>
    </lineage>
</organism>
<feature type="compositionally biased region" description="Basic and acidic residues" evidence="1">
    <location>
        <begin position="13"/>
        <end position="29"/>
    </location>
</feature>
<dbReference type="AlphaFoldDB" id="A0AAD1Y478"/>
<feature type="region of interest" description="Disordered" evidence="1">
    <location>
        <begin position="1"/>
        <end position="29"/>
    </location>
</feature>
<gene>
    <name evidence="2" type="ORF">ECRASSUSDP1_LOCUS25864</name>
</gene>
<comment type="caution">
    <text evidence="2">The sequence shown here is derived from an EMBL/GenBank/DDBJ whole genome shotgun (WGS) entry which is preliminary data.</text>
</comment>
<evidence type="ECO:0000256" key="1">
    <source>
        <dbReference type="SAM" id="MobiDB-lite"/>
    </source>
</evidence>
<accession>A0AAD1Y478</accession>
<keyword evidence="3" id="KW-1185">Reference proteome</keyword>
<reference evidence="2" key="1">
    <citation type="submission" date="2023-07" db="EMBL/GenBank/DDBJ databases">
        <authorList>
            <consortium name="AG Swart"/>
            <person name="Singh M."/>
            <person name="Singh A."/>
            <person name="Seah K."/>
            <person name="Emmerich C."/>
        </authorList>
    </citation>
    <scope>NUCLEOTIDE SEQUENCE</scope>
    <source>
        <strain evidence="2">DP1</strain>
    </source>
</reference>
<protein>
    <submittedName>
        <fullName evidence="2">Uncharacterized protein</fullName>
    </submittedName>
</protein>
<proteinExistence type="predicted"/>
<evidence type="ECO:0000313" key="3">
    <source>
        <dbReference type="Proteomes" id="UP001295684"/>
    </source>
</evidence>
<evidence type="ECO:0000313" key="2">
    <source>
        <dbReference type="EMBL" id="CAI2384339.1"/>
    </source>
</evidence>
<dbReference type="Proteomes" id="UP001295684">
    <property type="component" value="Unassembled WGS sequence"/>
</dbReference>
<dbReference type="EMBL" id="CAMPGE010026665">
    <property type="protein sequence ID" value="CAI2384339.1"/>
    <property type="molecule type" value="Genomic_DNA"/>
</dbReference>